<evidence type="ECO:0000256" key="1">
    <source>
        <dbReference type="ARBA" id="ARBA00006484"/>
    </source>
</evidence>
<dbReference type="PRINTS" id="PR00081">
    <property type="entry name" value="GDHRDH"/>
</dbReference>
<dbReference type="PANTHER" id="PTHR43157:SF31">
    <property type="entry name" value="PHOSPHATIDYLINOSITOL-GLYCAN BIOSYNTHESIS CLASS F PROTEIN"/>
    <property type="match status" value="1"/>
</dbReference>
<reference evidence="3" key="2">
    <citation type="journal article" date="2016" name="Fungal Biol.">
        <title>Ochratoxin A production by Penicillium thymicola.</title>
        <authorList>
            <person name="Nguyen H.D.T."/>
            <person name="McMullin D.R."/>
            <person name="Ponomareva E."/>
            <person name="Riley R."/>
            <person name="Pomraning K.R."/>
            <person name="Baker S.E."/>
            <person name="Seifert K.A."/>
        </authorList>
    </citation>
    <scope>NUCLEOTIDE SEQUENCE</scope>
    <source>
        <strain evidence="3">DAOM 180753</strain>
    </source>
</reference>
<accession>A0AAI9XBM6</accession>
<reference evidence="3" key="1">
    <citation type="submission" date="2015-06" db="EMBL/GenBank/DDBJ databases">
        <authorList>
            <person name="Nguyen H."/>
        </authorList>
    </citation>
    <scope>NUCLEOTIDE SEQUENCE</scope>
    <source>
        <strain evidence="3">DAOM 180753</strain>
    </source>
</reference>
<dbReference type="EMBL" id="LACB01000039">
    <property type="protein sequence ID" value="KAJ9491145.1"/>
    <property type="molecule type" value="Genomic_DNA"/>
</dbReference>
<sequence length="370" mass="40387">MSLDSQAKDLKLFSINRLYRSMEKKGGRFAAEILSPSPPGLLFDEGISSTVFSNTFIELPYPEGDLSGQTVIVTGSNQGLGLEASRHLLRLGVEKLIMAVRDLKKGEAARQELLQSTNREESSVEVWVLDMDSYFSVKSFASRAAALPRLDALLANAGLATNTFNISEEDEKTITVNVVSTFLLILLLVPKLQESASKFNITPRVTIPNSALHYIASLEHLDPQKEGGIFKSLNNKEVSNMAGRYPLSKLLVVFGVRALADQLAQSKAPLVIINTPNPSFCKSQLARETDNVGLRVSEKLLARSTEEGSRALVHGIIADEKSNGQYLTNCRVHGPSCIVTDKKGVLIQEAFFKELVAKLERIAPGVTSCL</sequence>
<proteinExistence type="inferred from homology"/>
<dbReference type="InterPro" id="IPR036291">
    <property type="entry name" value="NAD(P)-bd_dom_sf"/>
</dbReference>
<keyword evidence="4" id="KW-1185">Reference proteome</keyword>
<evidence type="ECO:0000256" key="2">
    <source>
        <dbReference type="ARBA" id="ARBA00023002"/>
    </source>
</evidence>
<protein>
    <submittedName>
        <fullName evidence="3">Uncharacterized protein</fullName>
    </submittedName>
</protein>
<dbReference type="AlphaFoldDB" id="A0AAI9XBM6"/>
<dbReference type="SUPFAM" id="SSF51735">
    <property type="entry name" value="NAD(P)-binding Rossmann-fold domains"/>
    <property type="match status" value="1"/>
</dbReference>
<dbReference type="GO" id="GO:0016491">
    <property type="term" value="F:oxidoreductase activity"/>
    <property type="evidence" value="ECO:0007669"/>
    <property type="project" value="UniProtKB-KW"/>
</dbReference>
<evidence type="ECO:0000313" key="4">
    <source>
        <dbReference type="Proteomes" id="UP001227192"/>
    </source>
</evidence>
<comment type="caution">
    <text evidence="3">The sequence shown here is derived from an EMBL/GenBank/DDBJ whole genome shotgun (WGS) entry which is preliminary data.</text>
</comment>
<evidence type="ECO:0000313" key="3">
    <source>
        <dbReference type="EMBL" id="KAJ9491145.1"/>
    </source>
</evidence>
<name>A0AAI9XBM6_PENTH</name>
<dbReference type="Gene3D" id="3.40.50.720">
    <property type="entry name" value="NAD(P)-binding Rossmann-like Domain"/>
    <property type="match status" value="1"/>
</dbReference>
<dbReference type="Pfam" id="PF00106">
    <property type="entry name" value="adh_short"/>
    <property type="match status" value="1"/>
</dbReference>
<comment type="similarity">
    <text evidence="1">Belongs to the short-chain dehydrogenases/reductases (SDR) family.</text>
</comment>
<dbReference type="InterPro" id="IPR002347">
    <property type="entry name" value="SDR_fam"/>
</dbReference>
<gene>
    <name evidence="3" type="ORF">VN97_g2089</name>
</gene>
<dbReference type="PANTHER" id="PTHR43157">
    <property type="entry name" value="PHOSPHATIDYLINOSITOL-GLYCAN BIOSYNTHESIS CLASS F PROTEIN-RELATED"/>
    <property type="match status" value="1"/>
</dbReference>
<keyword evidence="2" id="KW-0560">Oxidoreductase</keyword>
<dbReference type="Proteomes" id="UP001227192">
    <property type="component" value="Unassembled WGS sequence"/>
</dbReference>
<organism evidence="3 4">
    <name type="scientific">Penicillium thymicola</name>
    <dbReference type="NCBI Taxonomy" id="293382"/>
    <lineage>
        <taxon>Eukaryota</taxon>
        <taxon>Fungi</taxon>
        <taxon>Dikarya</taxon>
        <taxon>Ascomycota</taxon>
        <taxon>Pezizomycotina</taxon>
        <taxon>Eurotiomycetes</taxon>
        <taxon>Eurotiomycetidae</taxon>
        <taxon>Eurotiales</taxon>
        <taxon>Aspergillaceae</taxon>
        <taxon>Penicillium</taxon>
    </lineage>
</organism>